<feature type="non-terminal residue" evidence="2">
    <location>
        <position position="1"/>
    </location>
</feature>
<evidence type="ECO:0000313" key="2">
    <source>
        <dbReference type="EMBL" id="EPT02205.1"/>
    </source>
</evidence>
<feature type="compositionally biased region" description="Pro residues" evidence="1">
    <location>
        <begin position="116"/>
        <end position="129"/>
    </location>
</feature>
<name>S8FVG6_FOMSC</name>
<dbReference type="EMBL" id="KE504137">
    <property type="protein sequence ID" value="EPT02205.1"/>
    <property type="molecule type" value="Genomic_DNA"/>
</dbReference>
<dbReference type="HOGENOM" id="CLU_1953913_0_0_1"/>
<protein>
    <submittedName>
        <fullName evidence="2">Uncharacterized protein</fullName>
    </submittedName>
</protein>
<dbReference type="AlphaFoldDB" id="S8FVG6"/>
<dbReference type="Proteomes" id="UP000015241">
    <property type="component" value="Unassembled WGS sequence"/>
</dbReference>
<accession>S8FVG6</accession>
<reference evidence="2 3" key="1">
    <citation type="journal article" date="2012" name="Science">
        <title>The Paleozoic origin of enzymatic lignin decomposition reconstructed from 31 fungal genomes.</title>
        <authorList>
            <person name="Floudas D."/>
            <person name="Binder M."/>
            <person name="Riley R."/>
            <person name="Barry K."/>
            <person name="Blanchette R.A."/>
            <person name="Henrissat B."/>
            <person name="Martinez A.T."/>
            <person name="Otillar R."/>
            <person name="Spatafora J.W."/>
            <person name="Yadav J.S."/>
            <person name="Aerts A."/>
            <person name="Benoit I."/>
            <person name="Boyd A."/>
            <person name="Carlson A."/>
            <person name="Copeland A."/>
            <person name="Coutinho P.M."/>
            <person name="de Vries R.P."/>
            <person name="Ferreira P."/>
            <person name="Findley K."/>
            <person name="Foster B."/>
            <person name="Gaskell J."/>
            <person name="Glotzer D."/>
            <person name="Gorecki P."/>
            <person name="Heitman J."/>
            <person name="Hesse C."/>
            <person name="Hori C."/>
            <person name="Igarashi K."/>
            <person name="Jurgens J.A."/>
            <person name="Kallen N."/>
            <person name="Kersten P."/>
            <person name="Kohler A."/>
            <person name="Kuees U."/>
            <person name="Kumar T.K.A."/>
            <person name="Kuo A."/>
            <person name="LaButti K."/>
            <person name="Larrondo L.F."/>
            <person name="Lindquist E."/>
            <person name="Ling A."/>
            <person name="Lombard V."/>
            <person name="Lucas S."/>
            <person name="Lundell T."/>
            <person name="Martin R."/>
            <person name="McLaughlin D.J."/>
            <person name="Morgenstern I."/>
            <person name="Morin E."/>
            <person name="Murat C."/>
            <person name="Nagy L.G."/>
            <person name="Nolan M."/>
            <person name="Ohm R.A."/>
            <person name="Patyshakuliyeva A."/>
            <person name="Rokas A."/>
            <person name="Ruiz-Duenas F.J."/>
            <person name="Sabat G."/>
            <person name="Salamov A."/>
            <person name="Samejima M."/>
            <person name="Schmutz J."/>
            <person name="Slot J.C."/>
            <person name="St John F."/>
            <person name="Stenlid J."/>
            <person name="Sun H."/>
            <person name="Sun S."/>
            <person name="Syed K."/>
            <person name="Tsang A."/>
            <person name="Wiebenga A."/>
            <person name="Young D."/>
            <person name="Pisabarro A."/>
            <person name="Eastwood D.C."/>
            <person name="Martin F."/>
            <person name="Cullen D."/>
            <person name="Grigoriev I.V."/>
            <person name="Hibbett D.S."/>
        </authorList>
    </citation>
    <scope>NUCLEOTIDE SEQUENCE</scope>
    <source>
        <strain evidence="3">FP-58527</strain>
    </source>
</reference>
<evidence type="ECO:0000256" key="1">
    <source>
        <dbReference type="SAM" id="MobiDB-lite"/>
    </source>
</evidence>
<gene>
    <name evidence="2" type="ORF">FOMPIDRAFT_1097576</name>
</gene>
<sequence>AALLFVLMVIKVYSYRPLNELPILLRVLRDGTIYYFVTNRISVLVSSASIPIQSPPWISAILSFSGAHLLLSLRTLAAERVRADIATPDISEDVPDISVPDGDAPQSPMEFHELAPAPPRPTPALPRPA</sequence>
<feature type="non-terminal residue" evidence="2">
    <location>
        <position position="129"/>
    </location>
</feature>
<evidence type="ECO:0000313" key="3">
    <source>
        <dbReference type="Proteomes" id="UP000015241"/>
    </source>
</evidence>
<organism evidence="2 3">
    <name type="scientific">Fomitopsis schrenkii</name>
    <name type="common">Brown rot fungus</name>
    <dbReference type="NCBI Taxonomy" id="2126942"/>
    <lineage>
        <taxon>Eukaryota</taxon>
        <taxon>Fungi</taxon>
        <taxon>Dikarya</taxon>
        <taxon>Basidiomycota</taxon>
        <taxon>Agaricomycotina</taxon>
        <taxon>Agaricomycetes</taxon>
        <taxon>Polyporales</taxon>
        <taxon>Fomitopsis</taxon>
    </lineage>
</organism>
<proteinExistence type="predicted"/>
<dbReference type="InParanoid" id="S8FVG6"/>
<dbReference type="OrthoDB" id="2638860at2759"/>
<feature type="region of interest" description="Disordered" evidence="1">
    <location>
        <begin position="91"/>
        <end position="129"/>
    </location>
</feature>
<keyword evidence="3" id="KW-1185">Reference proteome</keyword>